<feature type="binding site" evidence="11">
    <location>
        <begin position="254"/>
        <end position="256"/>
    </location>
    <ligand>
        <name>GTP</name>
        <dbReference type="ChEBI" id="CHEBI:37565"/>
    </ligand>
</feature>
<dbReference type="PROSITE" id="PS01305">
    <property type="entry name" value="MOAA_NIFB_PQQE"/>
    <property type="match status" value="1"/>
</dbReference>
<dbReference type="GO" id="GO:1904047">
    <property type="term" value="F:S-adenosyl-L-methionine binding"/>
    <property type="evidence" value="ECO:0007669"/>
    <property type="project" value="UniProtKB-UniRule"/>
</dbReference>
<evidence type="ECO:0000256" key="4">
    <source>
        <dbReference type="ARBA" id="ARBA00022741"/>
    </source>
</evidence>
<evidence type="ECO:0000256" key="10">
    <source>
        <dbReference type="ARBA" id="ARBA00048697"/>
    </source>
</evidence>
<keyword evidence="1 11" id="KW-0004">4Fe-4S</keyword>
<dbReference type="GeneID" id="24854657"/>
<evidence type="ECO:0000256" key="8">
    <source>
        <dbReference type="ARBA" id="ARBA00023150"/>
    </source>
</evidence>
<comment type="similarity">
    <text evidence="11">Belongs to the radical SAM superfamily. MoaA family.</text>
</comment>
<dbReference type="Pfam" id="PF04055">
    <property type="entry name" value="Radical_SAM"/>
    <property type="match status" value="1"/>
</dbReference>
<evidence type="ECO:0000256" key="2">
    <source>
        <dbReference type="ARBA" id="ARBA00022691"/>
    </source>
</evidence>
<feature type="binding site" evidence="11">
    <location>
        <position position="26"/>
    </location>
    <ligand>
        <name>[4Fe-4S] cluster</name>
        <dbReference type="ChEBI" id="CHEBI:49883"/>
        <label>1</label>
        <note>4Fe-4S-S-AdoMet</note>
    </ligand>
</feature>
<evidence type="ECO:0000256" key="9">
    <source>
        <dbReference type="ARBA" id="ARBA00023239"/>
    </source>
</evidence>
<comment type="caution">
    <text evidence="13">The sequence shown here is derived from an EMBL/GenBank/DDBJ whole genome shotgun (WGS) entry which is preliminary data.</text>
</comment>
<evidence type="ECO:0000256" key="5">
    <source>
        <dbReference type="ARBA" id="ARBA00023004"/>
    </source>
</evidence>
<dbReference type="SFLD" id="SFLDG01383">
    <property type="entry name" value="cyclic_pyranopterin_phosphate"/>
    <property type="match status" value="1"/>
</dbReference>
<dbReference type="UniPathway" id="UPA00344"/>
<keyword evidence="9 11" id="KW-0456">Lyase</keyword>
<dbReference type="GO" id="GO:0061799">
    <property type="term" value="F:cyclic pyranopterin monophosphate synthase activity"/>
    <property type="evidence" value="ECO:0007669"/>
    <property type="project" value="TreeGrafter"/>
</dbReference>
<dbReference type="GO" id="GO:0061798">
    <property type="term" value="F:GTP 3',8'-cyclase activity"/>
    <property type="evidence" value="ECO:0007669"/>
    <property type="project" value="UniProtKB-UniRule"/>
</dbReference>
<accession>A0A371NBI6</accession>
<dbReference type="InterPro" id="IPR050105">
    <property type="entry name" value="MoCo_biosynth_MoaA/MoaC"/>
</dbReference>
<keyword evidence="2 11" id="KW-0949">S-adenosyl-L-methionine</keyword>
<feature type="binding site" evidence="11">
    <location>
        <position position="153"/>
    </location>
    <ligand>
        <name>GTP</name>
        <dbReference type="ChEBI" id="CHEBI:37565"/>
    </ligand>
</feature>
<dbReference type="InterPro" id="IPR013485">
    <property type="entry name" value="MoaA_arc"/>
</dbReference>
<feature type="binding site" evidence="11">
    <location>
        <position position="29"/>
    </location>
    <ligand>
        <name>[4Fe-4S] cluster</name>
        <dbReference type="ChEBI" id="CHEBI:49883"/>
        <label>1</label>
        <note>4Fe-4S-S-AdoMet</note>
    </ligand>
</feature>
<evidence type="ECO:0000313" key="14">
    <source>
        <dbReference type="Proteomes" id="UP000256864"/>
    </source>
</evidence>
<dbReference type="SFLD" id="SFLDG01386">
    <property type="entry name" value="main_SPASM_domain-containing"/>
    <property type="match status" value="1"/>
</dbReference>
<evidence type="ECO:0000256" key="1">
    <source>
        <dbReference type="ARBA" id="ARBA00022485"/>
    </source>
</evidence>
<comment type="pathway">
    <text evidence="11">Cofactor biosynthesis; molybdopterin biosynthesis.</text>
</comment>
<dbReference type="NCBIfam" id="TIGR02668">
    <property type="entry name" value="moaA_archaeal"/>
    <property type="match status" value="1"/>
</dbReference>
<proteinExistence type="inferred from homology"/>
<dbReference type="GO" id="GO:0046872">
    <property type="term" value="F:metal ion binding"/>
    <property type="evidence" value="ECO:0007669"/>
    <property type="project" value="UniProtKB-KW"/>
</dbReference>
<gene>
    <name evidence="11" type="primary">moaA</name>
    <name evidence="13" type="ORF">C7452_1353</name>
</gene>
<dbReference type="InterPro" id="IPR040064">
    <property type="entry name" value="MoaA-like"/>
</dbReference>
<dbReference type="HAMAP" id="MF_01225_A">
    <property type="entry name" value="MoaA_A"/>
    <property type="match status" value="1"/>
</dbReference>
<dbReference type="SUPFAM" id="SSF102114">
    <property type="entry name" value="Radical SAM enzymes"/>
    <property type="match status" value="1"/>
</dbReference>
<dbReference type="PANTHER" id="PTHR22960">
    <property type="entry name" value="MOLYBDOPTERIN COFACTOR SYNTHESIS PROTEIN A"/>
    <property type="match status" value="1"/>
</dbReference>
<comment type="catalytic activity">
    <reaction evidence="10 11">
        <text>GTP + AH2 + S-adenosyl-L-methionine = (8S)-3',8-cyclo-7,8-dihydroguanosine 5'-triphosphate + 5'-deoxyadenosine + L-methionine + A + H(+)</text>
        <dbReference type="Rhea" id="RHEA:49576"/>
        <dbReference type="ChEBI" id="CHEBI:13193"/>
        <dbReference type="ChEBI" id="CHEBI:15378"/>
        <dbReference type="ChEBI" id="CHEBI:17319"/>
        <dbReference type="ChEBI" id="CHEBI:17499"/>
        <dbReference type="ChEBI" id="CHEBI:37565"/>
        <dbReference type="ChEBI" id="CHEBI:57844"/>
        <dbReference type="ChEBI" id="CHEBI:59789"/>
        <dbReference type="ChEBI" id="CHEBI:131766"/>
        <dbReference type="EC" id="4.1.99.22"/>
    </reaction>
</comment>
<dbReference type="InterPro" id="IPR058240">
    <property type="entry name" value="rSAM_sf"/>
</dbReference>
<comment type="cofactor">
    <cofactor evidence="11">
        <name>[4Fe-4S] cluster</name>
        <dbReference type="ChEBI" id="CHEBI:49883"/>
    </cofactor>
    <text evidence="11">Binds 2 [4Fe-4S] clusters. Binds 1 [4Fe-4S] cluster coordinated with 3 cysteines and an exchangeable S-adenosyl-L-methionine and 1 [4Fe-4S] cluster coordinated with 3 cysteines and the GTP-derived substrate.</text>
</comment>
<keyword evidence="14" id="KW-1185">Reference proteome</keyword>
<sequence length="305" mass="35054">MHVQDRHGRPVMSLRLSITVRCNVNCIYCHKDGMISSREELSAADIEKLCRVASDLGVGKIRLSGGEPLIRDDIVEIVERINNIGFRDISITTNGTLLEGYSAALSEAGLDRVNVSFDTLNPETYRFITRKDYLERVKSGISSAVDLGLDPVKINMVILRGVNHHEIWDMFEFCREKGAVLQIIELLKTESCHDDAVERYHCDITPIEAELAERADRIRTRKFMQDRKKYYIDGGEIEVVRPMDNTRFCANCTRLRVTPDGKLKPCLLRNDNLVDTRDALRENDTDRLRELFFEAIRRRSPYYTP</sequence>
<feature type="binding site" evidence="11">
    <location>
        <position position="66"/>
    </location>
    <ligand>
        <name>S-adenosyl-L-methionine</name>
        <dbReference type="ChEBI" id="CHEBI:59789"/>
    </ligand>
</feature>
<dbReference type="InterPro" id="IPR010505">
    <property type="entry name" value="MoaA_twitch"/>
</dbReference>
<feature type="binding site" evidence="11">
    <location>
        <position position="249"/>
    </location>
    <ligand>
        <name>[4Fe-4S] cluster</name>
        <dbReference type="ChEBI" id="CHEBI:49883"/>
        <label>2</label>
        <note>4Fe-4S-substrate</note>
    </ligand>
</feature>
<feature type="binding site" evidence="11">
    <location>
        <position position="252"/>
    </location>
    <ligand>
        <name>[4Fe-4S] cluster</name>
        <dbReference type="ChEBI" id="CHEBI:49883"/>
        <label>2</label>
        <note>4Fe-4S-substrate</note>
    </ligand>
</feature>
<evidence type="ECO:0000313" key="13">
    <source>
        <dbReference type="EMBL" id="REE26389.1"/>
    </source>
</evidence>
<dbReference type="Proteomes" id="UP000256864">
    <property type="component" value="Unassembled WGS sequence"/>
</dbReference>
<dbReference type="InterPro" id="IPR007197">
    <property type="entry name" value="rSAM"/>
</dbReference>
<dbReference type="PANTHER" id="PTHR22960:SF0">
    <property type="entry name" value="MOLYBDENUM COFACTOR BIOSYNTHESIS PROTEIN 1"/>
    <property type="match status" value="1"/>
</dbReference>
<dbReference type="GeneID" id="77403950"/>
<dbReference type="AlphaFoldDB" id="A0A371NBI6"/>
<feature type="binding site" evidence="11">
    <location>
        <position position="22"/>
    </location>
    <ligand>
        <name>[4Fe-4S] cluster</name>
        <dbReference type="ChEBI" id="CHEBI:49883"/>
        <label>1</label>
        <note>4Fe-4S-S-AdoMet</note>
    </ligand>
</feature>
<evidence type="ECO:0000259" key="12">
    <source>
        <dbReference type="PROSITE" id="PS51918"/>
    </source>
</evidence>
<dbReference type="InterPro" id="IPR006638">
    <property type="entry name" value="Elp3/MiaA/NifB-like_rSAM"/>
</dbReference>
<dbReference type="NCBIfam" id="NF001199">
    <property type="entry name" value="PRK00164.2-1"/>
    <property type="match status" value="1"/>
</dbReference>
<organism evidence="13 14">
    <name type="scientific">Methanothermobacter defluvii</name>
    <dbReference type="NCBI Taxonomy" id="49339"/>
    <lineage>
        <taxon>Archaea</taxon>
        <taxon>Methanobacteriati</taxon>
        <taxon>Methanobacteriota</taxon>
        <taxon>Methanomada group</taxon>
        <taxon>Methanobacteria</taxon>
        <taxon>Methanobacteriales</taxon>
        <taxon>Methanobacteriaceae</taxon>
        <taxon>Methanothermobacter</taxon>
    </lineage>
</organism>
<dbReference type="InterPro" id="IPR000385">
    <property type="entry name" value="MoaA_NifB_PqqE_Fe-S-bd_CS"/>
</dbReference>
<dbReference type="SMART" id="SM00729">
    <property type="entry name" value="Elp3"/>
    <property type="match status" value="1"/>
</dbReference>
<feature type="binding site" evidence="11">
    <location>
        <position position="266"/>
    </location>
    <ligand>
        <name>[4Fe-4S] cluster</name>
        <dbReference type="ChEBI" id="CHEBI:49883"/>
        <label>2</label>
        <note>4Fe-4S-substrate</note>
    </ligand>
</feature>
<protein>
    <recommendedName>
        <fullName evidence="11">Probable GTP 3',8-cyclase</fullName>
        <ecNumber evidence="11">4.1.99.22</ecNumber>
    </recommendedName>
    <alternativeName>
        <fullName evidence="11">Molybdenum cofactor biosynthesis protein A</fullName>
    </alternativeName>
</protein>
<feature type="binding site" evidence="11">
    <location>
        <position position="15"/>
    </location>
    <ligand>
        <name>GTP</name>
        <dbReference type="ChEBI" id="CHEBI:37565"/>
    </ligand>
</feature>
<keyword evidence="4 11" id="KW-0547">Nucleotide-binding</keyword>
<dbReference type="Pfam" id="PF06463">
    <property type="entry name" value="Mob_synth_C"/>
    <property type="match status" value="1"/>
</dbReference>
<comment type="caution">
    <text evidence="11">Lacks conserved residue(s) required for the propagation of feature annotation.</text>
</comment>
<keyword evidence="5 11" id="KW-0408">Iron</keyword>
<dbReference type="GO" id="GO:0006777">
    <property type="term" value="P:Mo-molybdopterin cofactor biosynthetic process"/>
    <property type="evidence" value="ECO:0007669"/>
    <property type="project" value="UniProtKB-UniRule"/>
</dbReference>
<dbReference type="GO" id="GO:0005525">
    <property type="term" value="F:GTP binding"/>
    <property type="evidence" value="ECO:0007669"/>
    <property type="project" value="UniProtKB-UniRule"/>
</dbReference>
<dbReference type="SFLD" id="SFLDS00029">
    <property type="entry name" value="Radical_SAM"/>
    <property type="match status" value="1"/>
</dbReference>
<comment type="function">
    <text evidence="11">Catalyzes the cyclization of GTP to (8S)-3',8-cyclo-7,8-dihydroguanosine 5'-triphosphate.</text>
</comment>
<dbReference type="RefSeq" id="WP_048176068.1">
    <property type="nucleotide sequence ID" value="NZ_QREL01000002.1"/>
</dbReference>
<feature type="binding site" evidence="11">
    <location>
        <position position="62"/>
    </location>
    <ligand>
        <name>GTP</name>
        <dbReference type="ChEBI" id="CHEBI:37565"/>
    </ligand>
</feature>
<reference evidence="13 14" key="1">
    <citation type="submission" date="2018-07" db="EMBL/GenBank/DDBJ databases">
        <title>Genomic Encyclopedia of Type Strains, Phase IV (KMG-IV): sequencing the most valuable type-strain genomes for metagenomic binning, comparative biology and taxonomic classification.</title>
        <authorList>
            <person name="Goeker M."/>
        </authorList>
    </citation>
    <scope>NUCLEOTIDE SEQUENCE [LARGE SCALE GENOMIC DNA]</scope>
    <source>
        <strain evidence="13 14">DSM 7466</strain>
    </source>
</reference>
<evidence type="ECO:0000256" key="7">
    <source>
        <dbReference type="ARBA" id="ARBA00023134"/>
    </source>
</evidence>
<dbReference type="Gene3D" id="3.20.20.70">
    <property type="entry name" value="Aldolase class I"/>
    <property type="match status" value="1"/>
</dbReference>
<dbReference type="SFLD" id="SFLDG01067">
    <property type="entry name" value="SPASM/twitch_domain_containing"/>
    <property type="match status" value="1"/>
</dbReference>
<dbReference type="PROSITE" id="PS51918">
    <property type="entry name" value="RADICAL_SAM"/>
    <property type="match status" value="1"/>
</dbReference>
<feature type="binding site" evidence="11">
    <location>
        <position position="116"/>
    </location>
    <ligand>
        <name>S-adenosyl-L-methionine</name>
        <dbReference type="ChEBI" id="CHEBI:59789"/>
    </ligand>
</feature>
<feature type="binding site" evidence="11">
    <location>
        <position position="92"/>
    </location>
    <ligand>
        <name>GTP</name>
        <dbReference type="ChEBI" id="CHEBI:37565"/>
    </ligand>
</feature>
<evidence type="ECO:0000256" key="11">
    <source>
        <dbReference type="HAMAP-Rule" id="MF_01225"/>
    </source>
</evidence>
<dbReference type="CDD" id="cd21117">
    <property type="entry name" value="Twitch_MoaA"/>
    <property type="match status" value="1"/>
</dbReference>
<keyword evidence="8 11" id="KW-0501">Molybdenum cofactor biosynthesis</keyword>
<dbReference type="GO" id="GO:0051539">
    <property type="term" value="F:4 iron, 4 sulfur cluster binding"/>
    <property type="evidence" value="ECO:0007669"/>
    <property type="project" value="UniProtKB-UniRule"/>
</dbReference>
<evidence type="ECO:0000256" key="6">
    <source>
        <dbReference type="ARBA" id="ARBA00023014"/>
    </source>
</evidence>
<dbReference type="InterPro" id="IPR013785">
    <property type="entry name" value="Aldolase_TIM"/>
</dbReference>
<feature type="domain" description="Radical SAM core" evidence="12">
    <location>
        <begin position="6"/>
        <end position="233"/>
    </location>
</feature>
<dbReference type="EMBL" id="QREL01000002">
    <property type="protein sequence ID" value="REE26389.1"/>
    <property type="molecule type" value="Genomic_DNA"/>
</dbReference>
<feature type="binding site" evidence="11">
    <location>
        <position position="28"/>
    </location>
    <ligand>
        <name>S-adenosyl-L-methionine</name>
        <dbReference type="ChEBI" id="CHEBI:59789"/>
    </ligand>
</feature>
<keyword evidence="7 11" id="KW-0342">GTP-binding</keyword>
<keyword evidence="6 11" id="KW-0411">Iron-sulfur</keyword>
<evidence type="ECO:0000256" key="3">
    <source>
        <dbReference type="ARBA" id="ARBA00022723"/>
    </source>
</evidence>
<name>A0A371NBI6_9EURY</name>
<keyword evidence="3 11" id="KW-0479">Metal-binding</keyword>
<dbReference type="CDD" id="cd01335">
    <property type="entry name" value="Radical_SAM"/>
    <property type="match status" value="1"/>
</dbReference>
<dbReference type="EC" id="4.1.99.22" evidence="11"/>